<feature type="coiled-coil region" evidence="1">
    <location>
        <begin position="198"/>
        <end position="267"/>
    </location>
</feature>
<dbReference type="GO" id="GO:0030705">
    <property type="term" value="P:cytoskeleton-dependent intracellular transport"/>
    <property type="evidence" value="ECO:0007669"/>
    <property type="project" value="TreeGrafter"/>
</dbReference>
<evidence type="ECO:0000313" key="3">
    <source>
        <dbReference type="EMBL" id="RHZ06623.1"/>
    </source>
</evidence>
<dbReference type="GO" id="GO:0008017">
    <property type="term" value="F:microtubule binding"/>
    <property type="evidence" value="ECO:0007669"/>
    <property type="project" value="TreeGrafter"/>
</dbReference>
<feature type="coiled-coil region" evidence="1">
    <location>
        <begin position="300"/>
        <end position="351"/>
    </location>
</feature>
<name>A0A3R7BXS0_APHAT</name>
<dbReference type="PANTHER" id="PTHR18947:SF28">
    <property type="entry name" value="GIRDIN, ISOFORM A"/>
    <property type="match status" value="1"/>
</dbReference>
<accession>A0A3R7BXS0</accession>
<dbReference type="GO" id="GO:0005737">
    <property type="term" value="C:cytoplasm"/>
    <property type="evidence" value="ECO:0007669"/>
    <property type="project" value="TreeGrafter"/>
</dbReference>
<dbReference type="EMBL" id="QUTF01016506">
    <property type="protein sequence ID" value="RHZ06623.1"/>
    <property type="molecule type" value="Genomic_DNA"/>
</dbReference>
<evidence type="ECO:0000313" key="4">
    <source>
        <dbReference type="Proteomes" id="UP000286510"/>
    </source>
</evidence>
<dbReference type="GO" id="GO:0031122">
    <property type="term" value="P:cytoplasmic microtubule organization"/>
    <property type="evidence" value="ECO:0007669"/>
    <property type="project" value="TreeGrafter"/>
</dbReference>
<feature type="region of interest" description="Disordered" evidence="2">
    <location>
        <begin position="1"/>
        <end position="93"/>
    </location>
</feature>
<dbReference type="GO" id="GO:0005815">
    <property type="term" value="C:microtubule organizing center"/>
    <property type="evidence" value="ECO:0007669"/>
    <property type="project" value="TreeGrafter"/>
</dbReference>
<gene>
    <name evidence="3" type="ORF">DYB26_004888</name>
</gene>
<dbReference type="Proteomes" id="UP000286510">
    <property type="component" value="Unassembled WGS sequence"/>
</dbReference>
<feature type="region of interest" description="Disordered" evidence="2">
    <location>
        <begin position="572"/>
        <end position="630"/>
    </location>
</feature>
<feature type="coiled-coil region" evidence="1">
    <location>
        <begin position="415"/>
        <end position="449"/>
    </location>
</feature>
<reference evidence="3 4" key="1">
    <citation type="submission" date="2018-08" db="EMBL/GenBank/DDBJ databases">
        <title>Aphanomyces genome sequencing and annotation.</title>
        <authorList>
            <person name="Minardi D."/>
            <person name="Oidtmann B."/>
            <person name="Van Der Giezen M."/>
            <person name="Studholme D.J."/>
        </authorList>
    </citation>
    <scope>NUCLEOTIDE SEQUENCE [LARGE SCALE GENOMIC DNA]</scope>
    <source>
        <strain evidence="3 4">FDL457</strain>
    </source>
</reference>
<dbReference type="AlphaFoldDB" id="A0A3R7BXS0"/>
<dbReference type="GO" id="GO:0051959">
    <property type="term" value="F:dynein light intermediate chain binding"/>
    <property type="evidence" value="ECO:0007669"/>
    <property type="project" value="TreeGrafter"/>
</dbReference>
<dbReference type="PANTHER" id="PTHR18947">
    <property type="entry name" value="HOOK PROTEINS"/>
    <property type="match status" value="1"/>
</dbReference>
<proteinExistence type="predicted"/>
<dbReference type="VEuPathDB" id="FungiDB:H257_17240"/>
<protein>
    <submittedName>
        <fullName evidence="3">Uncharacterized protein</fullName>
    </submittedName>
</protein>
<organism evidence="3 4">
    <name type="scientific">Aphanomyces astaci</name>
    <name type="common">Crayfish plague agent</name>
    <dbReference type="NCBI Taxonomy" id="112090"/>
    <lineage>
        <taxon>Eukaryota</taxon>
        <taxon>Sar</taxon>
        <taxon>Stramenopiles</taxon>
        <taxon>Oomycota</taxon>
        <taxon>Saprolegniomycetes</taxon>
        <taxon>Saprolegniales</taxon>
        <taxon>Verrucalvaceae</taxon>
        <taxon>Aphanomyces</taxon>
    </lineage>
</organism>
<keyword evidence="1" id="KW-0175">Coiled coil</keyword>
<feature type="compositionally biased region" description="Basic and acidic residues" evidence="2">
    <location>
        <begin position="33"/>
        <end position="42"/>
    </location>
</feature>
<evidence type="ECO:0000256" key="1">
    <source>
        <dbReference type="SAM" id="Coils"/>
    </source>
</evidence>
<comment type="caution">
    <text evidence="3">The sequence shown here is derived from an EMBL/GenBank/DDBJ whole genome shotgun (WGS) entry which is preliminary data.</text>
</comment>
<evidence type="ECO:0000256" key="2">
    <source>
        <dbReference type="SAM" id="MobiDB-lite"/>
    </source>
</evidence>
<sequence length="904" mass="99985">MVVGRERSVSAAIQKESRSLTRRKQRGRFIPQPDREAAHMDHSSAGMTPPPTARPRGPAETSGVQDDDATTVSPAGDSAALAEQAATPGSGDHASPYSFLRMHNVLSYGIVDLRNSIQRNERSLRVLQEVRAAMASTLGSGPHDMSQARHALVDEVEFLTVTLSEVNAEVLDLRTALDSSRRALDTAHAERDGTNDLLQEAQESLRTLEQGQYDLREQRDQAQARLNDQQAELRDLTSQLTAQTERATELERRVHEAGQALEVMTAEVNDARSYTAHSAMLVAGKEGVVKLAHQNKSLVVAEMSDLRRSLEAERENSEKARQDRDRALTTTVELQDQLRVAQDRIAQLEAQPLRFSASNPAWDILLAENQDLREAAKTQKARAKDSRVKNKILLSQTEAFQADALPKLGALESRVQGYESQDQRHREDLAQLEEKLLREKQASHNLEEKLQAFQVSERTSARALLHANEHFQDAVPSFWNWVAQHLQVSRAAGVAPLIEAWTSSDPDRFKSCNESVGIFPAKAARGLTEPLLGRVRGPTFSAWVNTALPDMRDALKESSTPLSGVLEADVVEAPPGSGAKGSTLPGQVGAKAPVPPSPSRPAKRSASGGRPGKRKVSRVHAAVPLPSADPNLPRDVDATYMVVASTKLWEQYKTQESFIHSSWRRLPLWADLQEQLEDFWENHSLAHWNRRFMRGSAEVNAEVEAAMGPLVGIIGCLYRIVRRHGTDLLRFHCYPHSYWPDSFATVPSTSRTEPFDPPFMATLAFLKGRSLREFWLKKFDPSNPANCSRERVSKVLAWLYAQAEEYRLAGVYQGRLPFVVDDRSHPPEGSQWARGMPRPAGISPTRYTPPLPHTIGIQKTATTSGASTTFPASGIQSTLPAPEMVDLLSNSATDTDEETVIVDF</sequence>